<keyword evidence="3" id="KW-1185">Reference proteome</keyword>
<evidence type="ECO:0000256" key="1">
    <source>
        <dbReference type="SAM" id="MobiDB-lite"/>
    </source>
</evidence>
<dbReference type="HOGENOM" id="CLU_2965024_0_0_1"/>
<dbReference type="Proteomes" id="UP000008022">
    <property type="component" value="Unassembled WGS sequence"/>
</dbReference>
<sequence>MPTQPFPWSGDKPSSRRGGRFLSSSLDSTRRLRRPDSTHSPPHFFWSHFVHLSEVFCHY</sequence>
<evidence type="ECO:0000313" key="2">
    <source>
        <dbReference type="EnsemblPlants" id="ORUFI12G04990.2"/>
    </source>
</evidence>
<dbReference type="EnsemblPlants" id="ORUFI12G04990.2">
    <property type="protein sequence ID" value="ORUFI12G04990.2"/>
    <property type="gene ID" value="ORUFI12G04990"/>
</dbReference>
<evidence type="ECO:0000313" key="3">
    <source>
        <dbReference type="Proteomes" id="UP000008022"/>
    </source>
</evidence>
<dbReference type="Gramene" id="ORUFI12G04990.2">
    <property type="protein sequence ID" value="ORUFI12G04990.2"/>
    <property type="gene ID" value="ORUFI12G04990"/>
</dbReference>
<reference evidence="3" key="1">
    <citation type="submission" date="2013-06" db="EMBL/GenBank/DDBJ databases">
        <authorList>
            <person name="Zhao Q."/>
        </authorList>
    </citation>
    <scope>NUCLEOTIDE SEQUENCE</scope>
    <source>
        <strain evidence="3">cv. W1943</strain>
    </source>
</reference>
<protein>
    <submittedName>
        <fullName evidence="2">Uncharacterized protein</fullName>
    </submittedName>
</protein>
<organism evidence="2 3">
    <name type="scientific">Oryza rufipogon</name>
    <name type="common">Brownbeard rice</name>
    <name type="synonym">Asian wild rice</name>
    <dbReference type="NCBI Taxonomy" id="4529"/>
    <lineage>
        <taxon>Eukaryota</taxon>
        <taxon>Viridiplantae</taxon>
        <taxon>Streptophyta</taxon>
        <taxon>Embryophyta</taxon>
        <taxon>Tracheophyta</taxon>
        <taxon>Spermatophyta</taxon>
        <taxon>Magnoliopsida</taxon>
        <taxon>Liliopsida</taxon>
        <taxon>Poales</taxon>
        <taxon>Poaceae</taxon>
        <taxon>BOP clade</taxon>
        <taxon>Oryzoideae</taxon>
        <taxon>Oryzeae</taxon>
        <taxon>Oryzinae</taxon>
        <taxon>Oryza</taxon>
    </lineage>
</organism>
<name>A0A0E0REE2_ORYRU</name>
<feature type="region of interest" description="Disordered" evidence="1">
    <location>
        <begin position="1"/>
        <end position="41"/>
    </location>
</feature>
<reference evidence="2" key="2">
    <citation type="submission" date="2015-06" db="UniProtKB">
        <authorList>
            <consortium name="EnsemblPlants"/>
        </authorList>
    </citation>
    <scope>IDENTIFICATION</scope>
</reference>
<dbReference type="AlphaFoldDB" id="A0A0E0REE2"/>
<feature type="compositionally biased region" description="Basic and acidic residues" evidence="1">
    <location>
        <begin position="28"/>
        <end position="37"/>
    </location>
</feature>
<accession>A0A0E0REE2</accession>
<proteinExistence type="predicted"/>